<dbReference type="AlphaFoldDB" id="A0A803JNY7"/>
<evidence type="ECO:0000256" key="10">
    <source>
        <dbReference type="ARBA" id="ARBA00023180"/>
    </source>
</evidence>
<keyword evidence="3" id="KW-1003">Cell membrane</keyword>
<reference evidence="15" key="1">
    <citation type="journal article" date="2010" name="Science">
        <title>The genome of the Western clawed frog Xenopus tropicalis.</title>
        <authorList>
            <person name="Hellsten U."/>
            <person name="Harland R.M."/>
            <person name="Gilchrist M.J."/>
            <person name="Hendrix D."/>
            <person name="Jurka J."/>
            <person name="Kapitonov V."/>
            <person name="Ovcharenko I."/>
            <person name="Putnam N.H."/>
            <person name="Shu S."/>
            <person name="Taher L."/>
            <person name="Blitz I.L."/>
            <person name="Blumberg B."/>
            <person name="Dichmann D.S."/>
            <person name="Dubchak I."/>
            <person name="Amaya E."/>
            <person name="Detter J.C."/>
            <person name="Fletcher R."/>
            <person name="Gerhard D.S."/>
            <person name="Goodstein D."/>
            <person name="Graves T."/>
            <person name="Grigoriev I.V."/>
            <person name="Grimwood J."/>
            <person name="Kawashima T."/>
            <person name="Lindquist E."/>
            <person name="Lucas S.M."/>
            <person name="Mead P.E."/>
            <person name="Mitros T."/>
            <person name="Ogino H."/>
            <person name="Ohta Y."/>
            <person name="Poliakov A.V."/>
            <person name="Pollet N."/>
            <person name="Robert J."/>
            <person name="Salamov A."/>
            <person name="Sater A.K."/>
            <person name="Schmutz J."/>
            <person name="Terry A."/>
            <person name="Vize P.D."/>
            <person name="Warren W.C."/>
            <person name="Wells D."/>
            <person name="Wills A."/>
            <person name="Wilson R.K."/>
            <person name="Zimmerman L.B."/>
            <person name="Zorn A.M."/>
            <person name="Grainger R."/>
            <person name="Grammer T."/>
            <person name="Khokha M.K."/>
            <person name="Richardson P.M."/>
            <person name="Rokhsar D.S."/>
        </authorList>
    </citation>
    <scope>NUCLEOTIDE SEQUENCE [LARGE SCALE GENOMIC DNA]</scope>
    <source>
        <strain evidence="15">Nigerian</strain>
    </source>
</reference>
<sequence>MNNTMTTGIDYDDVPDNTHVDMLRHYFLPILYSVTCITGLVGNLLIIIIYAFYEKMKTLTDTFMVNLAMADILFLCTLPFLAYQAAEGWIFGKLMCKIIRGGYRINLYSSMLILTCITFDRFISITQAKKLKISHSKKHRWGKLVCVIAWAVSLILAVPQFMFSGREEPKCFEIYPEGHKYLNLIVNSFQITVGFFVPLAAMIFCYTFIIKTLIFSSNFQKHKSLKIIFLVVIAFIVTQLPYNIAILCHVLYKTINAKVLVITEAIAYLHACINPILYFFVGIKFRKNFCKILVDLHLAKPNLELSDNLKTTDRDSRSISAFNNTETITMHQL</sequence>
<dbReference type="SUPFAM" id="SSF81321">
    <property type="entry name" value="Family A G protein-coupled receptor-like"/>
    <property type="match status" value="1"/>
</dbReference>
<dbReference type="GeneTree" id="ENSGT00950000182942"/>
<keyword evidence="16" id="KW-1185">Reference proteome</keyword>
<evidence type="ECO:0000256" key="6">
    <source>
        <dbReference type="ARBA" id="ARBA00023040"/>
    </source>
</evidence>
<reference evidence="15" key="2">
    <citation type="submission" date="2021-03" db="UniProtKB">
        <authorList>
            <consortium name="Ensembl"/>
        </authorList>
    </citation>
    <scope>IDENTIFICATION</scope>
</reference>
<dbReference type="PRINTS" id="PR01105">
    <property type="entry name" value="CXCCHMKINER6"/>
</dbReference>
<dbReference type="Gene3D" id="1.20.1070.10">
    <property type="entry name" value="Rhodopsin 7-helix transmembrane proteins"/>
    <property type="match status" value="1"/>
</dbReference>
<dbReference type="InterPro" id="IPR000276">
    <property type="entry name" value="GPCR_Rhodpsn"/>
</dbReference>
<dbReference type="Ensembl" id="ENSXETT00000120523">
    <property type="protein sequence ID" value="ENSXETP00000109672"/>
    <property type="gene ID" value="ENSXETG00000015609"/>
</dbReference>
<dbReference type="PANTHER" id="PTHR10489">
    <property type="entry name" value="CELL ADHESION MOLECULE"/>
    <property type="match status" value="1"/>
</dbReference>
<comment type="similarity">
    <text evidence="12">Belongs to the G-protein coupled receptor 1 family.</text>
</comment>
<keyword evidence="9 12" id="KW-0675">Receptor</keyword>
<dbReference type="InterPro" id="IPR002235">
    <property type="entry name" value="Chemokine_CXCR6"/>
</dbReference>
<dbReference type="Xenbase" id="XB-GENE-964706">
    <property type="gene designation" value="cxcr6"/>
</dbReference>
<keyword evidence="8" id="KW-1015">Disulfide bond</keyword>
<gene>
    <name evidence="17 18" type="primary">cxcr6</name>
    <name evidence="15" type="synonym">glb1l</name>
</gene>
<evidence type="ECO:0000256" key="5">
    <source>
        <dbReference type="ARBA" id="ARBA00022989"/>
    </source>
</evidence>
<dbReference type="PROSITE" id="PS50262">
    <property type="entry name" value="G_PROTEIN_RECEP_F1_2"/>
    <property type="match status" value="1"/>
</dbReference>
<dbReference type="PRINTS" id="PR00657">
    <property type="entry name" value="CCCHEMOKINER"/>
</dbReference>
<dbReference type="OrthoDB" id="5970631at2759"/>
<keyword evidence="7 13" id="KW-0472">Membrane</keyword>
<keyword evidence="11 12" id="KW-0807">Transducer</keyword>
<protein>
    <recommendedName>
        <fullName evidence="2">C-X-C chemokine receptor type 6</fullName>
    </recommendedName>
</protein>
<evidence type="ECO:0000256" key="1">
    <source>
        <dbReference type="ARBA" id="ARBA00004651"/>
    </source>
</evidence>
<feature type="transmembrane region" description="Helical" evidence="13">
    <location>
        <begin position="258"/>
        <end position="281"/>
    </location>
</feature>
<dbReference type="GO" id="GO:0006935">
    <property type="term" value="P:chemotaxis"/>
    <property type="evidence" value="ECO:0007669"/>
    <property type="project" value="InterPro"/>
</dbReference>
<dbReference type="CTD" id="10663"/>
<dbReference type="PROSITE" id="PS00237">
    <property type="entry name" value="G_PROTEIN_RECEP_F1_1"/>
    <property type="match status" value="1"/>
</dbReference>
<dbReference type="OMA" id="VCISIWI"/>
<evidence type="ECO:0000256" key="9">
    <source>
        <dbReference type="ARBA" id="ARBA00023170"/>
    </source>
</evidence>
<evidence type="ECO:0000313" key="15">
    <source>
        <dbReference type="Ensembl" id="ENSXETP00000109672"/>
    </source>
</evidence>
<dbReference type="GO" id="GO:0005886">
    <property type="term" value="C:plasma membrane"/>
    <property type="evidence" value="ECO:0007669"/>
    <property type="project" value="UniProtKB-SubCell"/>
</dbReference>
<evidence type="ECO:0000313" key="16">
    <source>
        <dbReference type="Proteomes" id="UP000008143"/>
    </source>
</evidence>
<accession>A0A803JNY7</accession>
<feature type="transmembrane region" description="Helical" evidence="13">
    <location>
        <begin position="144"/>
        <end position="163"/>
    </location>
</feature>
<dbReference type="PANTHER" id="PTHR10489:SF705">
    <property type="entry name" value="C-X-C CHEMOKINE RECEPTOR TYPE 6"/>
    <property type="match status" value="1"/>
</dbReference>
<evidence type="ECO:0000256" key="7">
    <source>
        <dbReference type="ARBA" id="ARBA00023136"/>
    </source>
</evidence>
<evidence type="ECO:0000256" key="8">
    <source>
        <dbReference type="ARBA" id="ARBA00023157"/>
    </source>
</evidence>
<proteinExistence type="inferred from homology"/>
<dbReference type="Proteomes" id="UP000008143">
    <property type="component" value="Chromosome 6"/>
</dbReference>
<dbReference type="Xenbase" id="XB-GENE-964696">
    <property type="gene designation" value="glb1l"/>
</dbReference>
<dbReference type="KEGG" id="xtr:100491379"/>
<feature type="transmembrane region" description="Helical" evidence="13">
    <location>
        <begin position="191"/>
        <end position="215"/>
    </location>
</feature>
<evidence type="ECO:0000313" key="17">
    <source>
        <dbReference type="RefSeq" id="XP_017950420.2"/>
    </source>
</evidence>
<feature type="transmembrane region" description="Helical" evidence="13">
    <location>
        <begin position="105"/>
        <end position="123"/>
    </location>
</feature>
<keyword evidence="6 12" id="KW-0297">G-protein coupled receptor</keyword>
<feature type="domain" description="G-protein coupled receptors family 1 profile" evidence="14">
    <location>
        <begin position="42"/>
        <end position="278"/>
    </location>
</feature>
<evidence type="ECO:0000256" key="4">
    <source>
        <dbReference type="ARBA" id="ARBA00022692"/>
    </source>
</evidence>
<reference evidence="17" key="3">
    <citation type="submission" date="2025-04" db="UniProtKB">
        <authorList>
            <consortium name="RefSeq"/>
        </authorList>
    </citation>
    <scope>IDENTIFICATION</scope>
    <source>
        <strain evidence="17">Nigerian</strain>
        <tissue evidence="17">Liver and blood</tissue>
    </source>
</reference>
<feature type="transmembrane region" description="Helical" evidence="13">
    <location>
        <begin position="30"/>
        <end position="53"/>
    </location>
</feature>
<name>A0A803JNY7_XENTR</name>
<evidence type="ECO:0000256" key="13">
    <source>
        <dbReference type="SAM" id="Phobius"/>
    </source>
</evidence>
<dbReference type="InterPro" id="IPR000355">
    <property type="entry name" value="Chemokine_rcpt"/>
</dbReference>
<dbReference type="InterPro" id="IPR050119">
    <property type="entry name" value="CCR1-9-like"/>
</dbReference>
<dbReference type="AGR" id="Xenbase:XB-GENE-964706"/>
<feature type="transmembrane region" description="Helical" evidence="13">
    <location>
        <begin position="65"/>
        <end position="85"/>
    </location>
</feature>
<dbReference type="PRINTS" id="PR00237">
    <property type="entry name" value="GPCRRHODOPSN"/>
</dbReference>
<dbReference type="InterPro" id="IPR017452">
    <property type="entry name" value="GPCR_Rhodpsn_7TM"/>
</dbReference>
<keyword evidence="4 12" id="KW-0812">Transmembrane</keyword>
<evidence type="ECO:0000256" key="2">
    <source>
        <dbReference type="ARBA" id="ARBA00019717"/>
    </source>
</evidence>
<feature type="transmembrane region" description="Helical" evidence="13">
    <location>
        <begin position="227"/>
        <end position="252"/>
    </location>
</feature>
<dbReference type="GeneID" id="100491379"/>
<evidence type="ECO:0000256" key="3">
    <source>
        <dbReference type="ARBA" id="ARBA00022475"/>
    </source>
</evidence>
<keyword evidence="5 13" id="KW-1133">Transmembrane helix</keyword>
<organism evidence="15">
    <name type="scientific">Xenopus tropicalis</name>
    <name type="common">Western clawed frog</name>
    <name type="synonym">Silurana tropicalis</name>
    <dbReference type="NCBI Taxonomy" id="8364"/>
    <lineage>
        <taxon>Eukaryota</taxon>
        <taxon>Metazoa</taxon>
        <taxon>Chordata</taxon>
        <taxon>Craniata</taxon>
        <taxon>Vertebrata</taxon>
        <taxon>Euteleostomi</taxon>
        <taxon>Amphibia</taxon>
        <taxon>Batrachia</taxon>
        <taxon>Anura</taxon>
        <taxon>Pipoidea</taxon>
        <taxon>Pipidae</taxon>
        <taxon>Xenopodinae</taxon>
        <taxon>Xenopus</taxon>
        <taxon>Silurana</taxon>
    </lineage>
</organism>
<evidence type="ECO:0000313" key="18">
    <source>
        <dbReference type="Xenbase" id="XB-GENE-964706"/>
    </source>
</evidence>
<dbReference type="RefSeq" id="XP_017950420.2">
    <property type="nucleotide sequence ID" value="XM_018094931.2"/>
</dbReference>
<evidence type="ECO:0000259" key="14">
    <source>
        <dbReference type="PROSITE" id="PS50262"/>
    </source>
</evidence>
<comment type="subcellular location">
    <subcellularLocation>
        <location evidence="1">Cell membrane</location>
        <topology evidence="1">Multi-pass membrane protein</topology>
    </subcellularLocation>
</comment>
<dbReference type="Bgee" id="ENSXETG00000015609">
    <property type="expression patterns" value="Expressed in mesonephros and 8 other cell types or tissues"/>
</dbReference>
<keyword evidence="10" id="KW-0325">Glycoprotein</keyword>
<dbReference type="GO" id="GO:0006954">
    <property type="term" value="P:inflammatory response"/>
    <property type="evidence" value="ECO:0007669"/>
    <property type="project" value="InterPro"/>
</dbReference>
<evidence type="ECO:0000256" key="12">
    <source>
        <dbReference type="RuleBase" id="RU000688"/>
    </source>
</evidence>
<dbReference type="GO" id="GO:0016494">
    <property type="term" value="F:C-X-C chemokine receptor activity"/>
    <property type="evidence" value="ECO:0007669"/>
    <property type="project" value="InterPro"/>
</dbReference>
<dbReference type="Pfam" id="PF00001">
    <property type="entry name" value="7tm_1"/>
    <property type="match status" value="1"/>
</dbReference>
<dbReference type="GO" id="GO:0015026">
    <property type="term" value="F:coreceptor activity"/>
    <property type="evidence" value="ECO:0007669"/>
    <property type="project" value="InterPro"/>
</dbReference>
<evidence type="ECO:0000256" key="11">
    <source>
        <dbReference type="ARBA" id="ARBA00023224"/>
    </source>
</evidence>